<reference evidence="8" key="1">
    <citation type="submission" date="2016-06" db="UniProtKB">
        <authorList>
            <consortium name="WormBaseParasite"/>
        </authorList>
    </citation>
    <scope>IDENTIFICATION</scope>
</reference>
<evidence type="ECO:0000256" key="1">
    <source>
        <dbReference type="ARBA" id="ARBA00009875"/>
    </source>
</evidence>
<dbReference type="STRING" id="70667.A0A183TCZ6"/>
<dbReference type="Gene3D" id="6.20.340.10">
    <property type="match status" value="1"/>
</dbReference>
<evidence type="ECO:0000313" key="6">
    <source>
        <dbReference type="EMBL" id="VDM00730.1"/>
    </source>
</evidence>
<evidence type="ECO:0000313" key="8">
    <source>
        <dbReference type="WBParaSite" id="SSLN_0001488601-mRNA-1"/>
    </source>
</evidence>
<dbReference type="OrthoDB" id="277449at2759"/>
<dbReference type="GO" id="GO:1990904">
    <property type="term" value="C:ribonucleoprotein complex"/>
    <property type="evidence" value="ECO:0007669"/>
    <property type="project" value="UniProtKB-KW"/>
</dbReference>
<keyword evidence="7" id="KW-1185">Reference proteome</keyword>
<evidence type="ECO:0000313" key="7">
    <source>
        <dbReference type="Proteomes" id="UP000275846"/>
    </source>
</evidence>
<dbReference type="PANTHER" id="PTHR46595">
    <property type="entry name" value="60S RIBOSOMAL PROTEIN L34"/>
    <property type="match status" value="1"/>
</dbReference>
<dbReference type="Pfam" id="PF01199">
    <property type="entry name" value="Ribosomal_L34e"/>
    <property type="match status" value="1"/>
</dbReference>
<comment type="similarity">
    <text evidence="1">Belongs to the eukaryotic ribosomal protein eL34 family.</text>
</comment>
<evidence type="ECO:0000256" key="2">
    <source>
        <dbReference type="ARBA" id="ARBA00022980"/>
    </source>
</evidence>
<organism evidence="8">
    <name type="scientific">Schistocephalus solidus</name>
    <name type="common">Tapeworm</name>
    <dbReference type="NCBI Taxonomy" id="70667"/>
    <lineage>
        <taxon>Eukaryota</taxon>
        <taxon>Metazoa</taxon>
        <taxon>Spiralia</taxon>
        <taxon>Lophotrochozoa</taxon>
        <taxon>Platyhelminthes</taxon>
        <taxon>Cestoda</taxon>
        <taxon>Eucestoda</taxon>
        <taxon>Diphyllobothriidea</taxon>
        <taxon>Diphyllobothriidae</taxon>
        <taxon>Schistocephalus</taxon>
    </lineage>
</organism>
<accession>A0A183TCZ6</accession>
<dbReference type="PRINTS" id="PR01250">
    <property type="entry name" value="RIBOSOMALL34"/>
</dbReference>
<name>A0A183TCZ6_SCHSO</name>
<keyword evidence="3" id="KW-0687">Ribonucleoprotein</keyword>
<dbReference type="AlphaFoldDB" id="A0A183TCZ6"/>
<gene>
    <name evidence="6" type="ORF">SSLN_LOCUS14344</name>
</gene>
<protein>
    <recommendedName>
        <fullName evidence="4">Large ribosomal subunit protein eL34</fullName>
    </recommendedName>
    <alternativeName>
        <fullName evidence="5">60S ribosomal protein L34</fullName>
    </alternativeName>
</protein>
<dbReference type="Proteomes" id="UP000275846">
    <property type="component" value="Unassembled WGS sequence"/>
</dbReference>
<dbReference type="GO" id="GO:0006412">
    <property type="term" value="P:translation"/>
    <property type="evidence" value="ECO:0007669"/>
    <property type="project" value="InterPro"/>
</dbReference>
<sequence>MQRLTLRRRLSYNTNSNRRVKTPGGKVVYIYLKKRGTLPKCGDCKRKLDGIKPSRPMARTRMSKRLKTVNRTYGGSRCHACVRNRFLIFLSLYL</sequence>
<dbReference type="GO" id="GO:0003735">
    <property type="term" value="F:structural constituent of ribosome"/>
    <property type="evidence" value="ECO:0007669"/>
    <property type="project" value="InterPro"/>
</dbReference>
<dbReference type="EMBL" id="UYSU01038873">
    <property type="protein sequence ID" value="VDM00730.1"/>
    <property type="molecule type" value="Genomic_DNA"/>
</dbReference>
<dbReference type="GO" id="GO:0005840">
    <property type="term" value="C:ribosome"/>
    <property type="evidence" value="ECO:0007669"/>
    <property type="project" value="UniProtKB-KW"/>
</dbReference>
<dbReference type="WBParaSite" id="SSLN_0001488601-mRNA-1">
    <property type="protein sequence ID" value="SSLN_0001488601-mRNA-1"/>
    <property type="gene ID" value="SSLN_0001488601"/>
</dbReference>
<keyword evidence="2" id="KW-0689">Ribosomal protein</keyword>
<proteinExistence type="inferred from homology"/>
<reference evidence="6 7" key="2">
    <citation type="submission" date="2018-11" db="EMBL/GenBank/DDBJ databases">
        <authorList>
            <consortium name="Pathogen Informatics"/>
        </authorList>
    </citation>
    <scope>NUCLEOTIDE SEQUENCE [LARGE SCALE GENOMIC DNA]</scope>
    <source>
        <strain evidence="6 7">NST_G2</strain>
    </source>
</reference>
<evidence type="ECO:0000256" key="5">
    <source>
        <dbReference type="ARBA" id="ARBA00035333"/>
    </source>
</evidence>
<dbReference type="InterPro" id="IPR038562">
    <property type="entry name" value="Ribosomal_eL34_C_sf"/>
</dbReference>
<dbReference type="Gene3D" id="6.20.370.70">
    <property type="match status" value="1"/>
</dbReference>
<evidence type="ECO:0000256" key="3">
    <source>
        <dbReference type="ARBA" id="ARBA00023274"/>
    </source>
</evidence>
<evidence type="ECO:0000256" key="4">
    <source>
        <dbReference type="ARBA" id="ARBA00035227"/>
    </source>
</evidence>
<dbReference type="InterPro" id="IPR008195">
    <property type="entry name" value="Ribosomal_eL34"/>
</dbReference>